<evidence type="ECO:0000256" key="1">
    <source>
        <dbReference type="SAM" id="MobiDB-lite"/>
    </source>
</evidence>
<dbReference type="EMBL" id="JBBPBM010000105">
    <property type="protein sequence ID" value="KAK8507881.1"/>
    <property type="molecule type" value="Genomic_DNA"/>
</dbReference>
<dbReference type="Proteomes" id="UP001472677">
    <property type="component" value="Unassembled WGS sequence"/>
</dbReference>
<name>A0ABR2BLE8_9ROSI</name>
<protein>
    <submittedName>
        <fullName evidence="2">Uncharacterized protein</fullName>
    </submittedName>
</protein>
<reference evidence="2 3" key="1">
    <citation type="journal article" date="2024" name="G3 (Bethesda)">
        <title>Genome assembly of Hibiscus sabdariffa L. provides insights into metabolisms of medicinal natural products.</title>
        <authorList>
            <person name="Kim T."/>
        </authorList>
    </citation>
    <scope>NUCLEOTIDE SEQUENCE [LARGE SCALE GENOMIC DNA]</scope>
    <source>
        <strain evidence="2">TK-2024</strain>
        <tissue evidence="2">Old leaves</tissue>
    </source>
</reference>
<organism evidence="2 3">
    <name type="scientific">Hibiscus sabdariffa</name>
    <name type="common">roselle</name>
    <dbReference type="NCBI Taxonomy" id="183260"/>
    <lineage>
        <taxon>Eukaryota</taxon>
        <taxon>Viridiplantae</taxon>
        <taxon>Streptophyta</taxon>
        <taxon>Embryophyta</taxon>
        <taxon>Tracheophyta</taxon>
        <taxon>Spermatophyta</taxon>
        <taxon>Magnoliopsida</taxon>
        <taxon>eudicotyledons</taxon>
        <taxon>Gunneridae</taxon>
        <taxon>Pentapetalae</taxon>
        <taxon>rosids</taxon>
        <taxon>malvids</taxon>
        <taxon>Malvales</taxon>
        <taxon>Malvaceae</taxon>
        <taxon>Malvoideae</taxon>
        <taxon>Hibiscus</taxon>
    </lineage>
</organism>
<dbReference type="PANTHER" id="PTHR35021:SF8">
    <property type="entry name" value="FIBER PROTEIN FB17"/>
    <property type="match status" value="1"/>
</dbReference>
<comment type="caution">
    <text evidence="2">The sequence shown here is derived from an EMBL/GenBank/DDBJ whole genome shotgun (WGS) entry which is preliminary data.</text>
</comment>
<evidence type="ECO:0000313" key="2">
    <source>
        <dbReference type="EMBL" id="KAK8507881.1"/>
    </source>
</evidence>
<proteinExistence type="predicted"/>
<dbReference type="PANTHER" id="PTHR35021">
    <property type="match status" value="1"/>
</dbReference>
<gene>
    <name evidence="2" type="ORF">V6N12_074445</name>
</gene>
<feature type="region of interest" description="Disordered" evidence="1">
    <location>
        <begin position="1"/>
        <end position="64"/>
    </location>
</feature>
<sequence>MERSGAKLEGDKVRMTEADSNHKEKKANLEGDNVRRIGEEGVAEQHTTRKAEETATTTVGGSRDGDVEKMNELLNANAKTEIAYSQYFKIFEKDLIKVGRFSVPPGLVPIARKIGDRYGDIAKPSSQSDCATNPSFILLCAAIQEMVDSKLDQINETKILLWRDAINSALNLRFEVGFAIDQLKRIARAYFDLKAMQGKMELPQDCSSEAHYFWGKPLSTGLFD</sequence>
<evidence type="ECO:0000313" key="3">
    <source>
        <dbReference type="Proteomes" id="UP001472677"/>
    </source>
</evidence>
<feature type="compositionally biased region" description="Basic and acidic residues" evidence="1">
    <location>
        <begin position="1"/>
        <end position="39"/>
    </location>
</feature>
<accession>A0ABR2BLE8</accession>
<keyword evidence="3" id="KW-1185">Reference proteome</keyword>